<comment type="caution">
    <text evidence="1">The sequence shown here is derived from an EMBL/GenBank/DDBJ whole genome shotgun (WGS) entry which is preliminary data.</text>
</comment>
<dbReference type="GO" id="GO:0016853">
    <property type="term" value="F:isomerase activity"/>
    <property type="evidence" value="ECO:0007669"/>
    <property type="project" value="UniProtKB-KW"/>
</dbReference>
<accession>A0A5B6VUG1</accession>
<protein>
    <submittedName>
        <fullName evidence="1">DNA topoisomerase 1-like</fullName>
    </submittedName>
</protein>
<name>A0A5B6VUG1_9ROSI</name>
<keyword evidence="2" id="KW-1185">Reference proteome</keyword>
<keyword evidence="1" id="KW-0413">Isomerase</keyword>
<proteinExistence type="predicted"/>
<gene>
    <name evidence="1" type="ORF">EPI10_023024</name>
</gene>
<sequence>MLLYSSSGISSITGLTLVARAAAAKKEGEEGETGTEEAKKSNHVTRMLEKQQLYRGSIVGLHLFAAWYAFLDSGLEESCLKVHLPR</sequence>
<dbReference type="OrthoDB" id="431378at2759"/>
<dbReference type="AlphaFoldDB" id="A0A5B6VUG1"/>
<reference evidence="2" key="1">
    <citation type="journal article" date="2019" name="Plant Biotechnol. J.">
        <title>Genome sequencing of the Australian wild diploid species Gossypium australe highlights disease resistance and delayed gland morphogenesis.</title>
        <authorList>
            <person name="Cai Y."/>
            <person name="Cai X."/>
            <person name="Wang Q."/>
            <person name="Wang P."/>
            <person name="Zhang Y."/>
            <person name="Cai C."/>
            <person name="Xu Y."/>
            <person name="Wang K."/>
            <person name="Zhou Z."/>
            <person name="Wang C."/>
            <person name="Geng S."/>
            <person name="Li B."/>
            <person name="Dong Q."/>
            <person name="Hou Y."/>
            <person name="Wang H."/>
            <person name="Ai P."/>
            <person name="Liu Z."/>
            <person name="Yi F."/>
            <person name="Sun M."/>
            <person name="An G."/>
            <person name="Cheng J."/>
            <person name="Zhang Y."/>
            <person name="Shi Q."/>
            <person name="Xie Y."/>
            <person name="Shi X."/>
            <person name="Chang Y."/>
            <person name="Huang F."/>
            <person name="Chen Y."/>
            <person name="Hong S."/>
            <person name="Mi L."/>
            <person name="Sun Q."/>
            <person name="Zhang L."/>
            <person name="Zhou B."/>
            <person name="Peng R."/>
            <person name="Zhang X."/>
            <person name="Liu F."/>
        </authorList>
    </citation>
    <scope>NUCLEOTIDE SEQUENCE [LARGE SCALE GENOMIC DNA]</scope>
    <source>
        <strain evidence="2">cv. PA1801</strain>
    </source>
</reference>
<dbReference type="Proteomes" id="UP000325315">
    <property type="component" value="Unassembled WGS sequence"/>
</dbReference>
<organism evidence="1 2">
    <name type="scientific">Gossypium australe</name>
    <dbReference type="NCBI Taxonomy" id="47621"/>
    <lineage>
        <taxon>Eukaryota</taxon>
        <taxon>Viridiplantae</taxon>
        <taxon>Streptophyta</taxon>
        <taxon>Embryophyta</taxon>
        <taxon>Tracheophyta</taxon>
        <taxon>Spermatophyta</taxon>
        <taxon>Magnoliopsida</taxon>
        <taxon>eudicotyledons</taxon>
        <taxon>Gunneridae</taxon>
        <taxon>Pentapetalae</taxon>
        <taxon>rosids</taxon>
        <taxon>malvids</taxon>
        <taxon>Malvales</taxon>
        <taxon>Malvaceae</taxon>
        <taxon>Malvoideae</taxon>
        <taxon>Gossypium</taxon>
    </lineage>
</organism>
<evidence type="ECO:0000313" key="2">
    <source>
        <dbReference type="Proteomes" id="UP000325315"/>
    </source>
</evidence>
<evidence type="ECO:0000313" key="1">
    <source>
        <dbReference type="EMBL" id="KAA3472552.1"/>
    </source>
</evidence>
<dbReference type="EMBL" id="SMMG02000005">
    <property type="protein sequence ID" value="KAA3472552.1"/>
    <property type="molecule type" value="Genomic_DNA"/>
</dbReference>